<feature type="transmembrane region" description="Helical" evidence="1">
    <location>
        <begin position="92"/>
        <end position="113"/>
    </location>
</feature>
<evidence type="ECO:0008006" key="4">
    <source>
        <dbReference type="Google" id="ProtNLM"/>
    </source>
</evidence>
<keyword evidence="1" id="KW-0812">Transmembrane</keyword>
<feature type="transmembrane region" description="Helical" evidence="1">
    <location>
        <begin position="199"/>
        <end position="226"/>
    </location>
</feature>
<comment type="caution">
    <text evidence="2">The sequence shown here is derived from an EMBL/GenBank/DDBJ whole genome shotgun (WGS) entry which is preliminary data.</text>
</comment>
<dbReference type="AlphaFoldDB" id="X6LUX6"/>
<dbReference type="Proteomes" id="UP000023152">
    <property type="component" value="Unassembled WGS sequence"/>
</dbReference>
<protein>
    <recommendedName>
        <fullName evidence="4">G-protein coupled receptors family 1 profile domain-containing protein</fullName>
    </recommendedName>
</protein>
<organism evidence="2 3">
    <name type="scientific">Reticulomyxa filosa</name>
    <dbReference type="NCBI Taxonomy" id="46433"/>
    <lineage>
        <taxon>Eukaryota</taxon>
        <taxon>Sar</taxon>
        <taxon>Rhizaria</taxon>
        <taxon>Retaria</taxon>
        <taxon>Foraminifera</taxon>
        <taxon>Monothalamids</taxon>
        <taxon>Reticulomyxidae</taxon>
        <taxon>Reticulomyxa</taxon>
    </lineage>
</organism>
<feature type="transmembrane region" description="Helical" evidence="1">
    <location>
        <begin position="254"/>
        <end position="278"/>
    </location>
</feature>
<feature type="transmembrane region" description="Helical" evidence="1">
    <location>
        <begin position="12"/>
        <end position="37"/>
    </location>
</feature>
<feature type="transmembrane region" description="Helical" evidence="1">
    <location>
        <begin position="58"/>
        <end position="77"/>
    </location>
</feature>
<sequence>MSTVGFCKAPHYIHSLVGTEFVLSLILFPLHLTLFSFAVHHLRTLDKKAAFNLRTTSILYQISACCNSFANFFEFVIAKPLQLAKYFPYCQIIQFLLWMSAITAYIFLQFFWYNRLVAVFDNSTFQLPKLLKNGLRYGIYCSCAYFIPLGLVISFSSRCRVHVIPIDGNIFHTPDSHLYRCEEKFCLGLLFGNEKGWNYYAMILLVSGGTVAVFFLNVIIAYSYVIRMIQTVQNVRRKSNAHIRNNTFAHIRKSVLVAVTSIASSLTFFFCLFSYTTALVNIDLFLNAMLILCPFRFGEKLYFFLFYYCNKFNLMNTGLDRLVLHISHEKTQTTQENTVTTLTEKQVDSPIGGNDISSINNQVPTSTGVEFTETRNPTAK</sequence>
<feature type="transmembrane region" description="Helical" evidence="1">
    <location>
        <begin position="134"/>
        <end position="155"/>
    </location>
</feature>
<evidence type="ECO:0000313" key="2">
    <source>
        <dbReference type="EMBL" id="ETO04932.1"/>
    </source>
</evidence>
<reference evidence="2 3" key="1">
    <citation type="journal article" date="2013" name="Curr. Biol.">
        <title>The Genome of the Foraminiferan Reticulomyxa filosa.</title>
        <authorList>
            <person name="Glockner G."/>
            <person name="Hulsmann N."/>
            <person name="Schleicher M."/>
            <person name="Noegel A.A."/>
            <person name="Eichinger L."/>
            <person name="Gallinger C."/>
            <person name="Pawlowski J."/>
            <person name="Sierra R."/>
            <person name="Euteneuer U."/>
            <person name="Pillet L."/>
            <person name="Moustafa A."/>
            <person name="Platzer M."/>
            <person name="Groth M."/>
            <person name="Szafranski K."/>
            <person name="Schliwa M."/>
        </authorList>
    </citation>
    <scope>NUCLEOTIDE SEQUENCE [LARGE SCALE GENOMIC DNA]</scope>
</reference>
<keyword evidence="1" id="KW-1133">Transmembrane helix</keyword>
<evidence type="ECO:0000256" key="1">
    <source>
        <dbReference type="SAM" id="Phobius"/>
    </source>
</evidence>
<proteinExistence type="predicted"/>
<keyword evidence="1" id="KW-0472">Membrane</keyword>
<keyword evidence="3" id="KW-1185">Reference proteome</keyword>
<name>X6LUX6_RETFI</name>
<feature type="transmembrane region" description="Helical" evidence="1">
    <location>
        <begin position="284"/>
        <end position="308"/>
    </location>
</feature>
<accession>X6LUX6</accession>
<evidence type="ECO:0000313" key="3">
    <source>
        <dbReference type="Proteomes" id="UP000023152"/>
    </source>
</evidence>
<dbReference type="EMBL" id="ASPP01028743">
    <property type="protein sequence ID" value="ETO04932.1"/>
    <property type="molecule type" value="Genomic_DNA"/>
</dbReference>
<gene>
    <name evidence="2" type="ORF">RFI_32463</name>
</gene>